<organism evidence="1 2">
    <name type="scientific">Mycobacterium kansasii</name>
    <dbReference type="NCBI Taxonomy" id="1768"/>
    <lineage>
        <taxon>Bacteria</taxon>
        <taxon>Bacillati</taxon>
        <taxon>Actinomycetota</taxon>
        <taxon>Actinomycetes</taxon>
        <taxon>Mycobacteriales</taxon>
        <taxon>Mycobacteriaceae</taxon>
        <taxon>Mycobacterium</taxon>
    </lineage>
</organism>
<protein>
    <submittedName>
        <fullName evidence="1">1D-myo-inositol 2-acetamido-2-deoxy-alpha-D-glucopyranoside deacetylase domain protein</fullName>
        <ecNumber evidence="1">3.5.1.103</ecNumber>
    </submittedName>
</protein>
<gene>
    <name evidence="1" type="ORF">BZL30_2406</name>
</gene>
<dbReference type="InterPro" id="IPR024078">
    <property type="entry name" value="LmbE-like_dom_sf"/>
</dbReference>
<proteinExistence type="predicted"/>
<dbReference type="AlphaFoldDB" id="A0A1V3XJU0"/>
<dbReference type="EC" id="3.5.1.103" evidence="1"/>
<dbReference type="Gene3D" id="3.40.50.10320">
    <property type="entry name" value="LmbE-like"/>
    <property type="match status" value="1"/>
</dbReference>
<evidence type="ECO:0000313" key="1">
    <source>
        <dbReference type="EMBL" id="OOK79368.1"/>
    </source>
</evidence>
<evidence type="ECO:0000313" key="2">
    <source>
        <dbReference type="Proteomes" id="UP000189229"/>
    </source>
</evidence>
<dbReference type="GO" id="GO:0035595">
    <property type="term" value="F:N-acetylglucosaminylinositol deacetylase activity"/>
    <property type="evidence" value="ECO:0007669"/>
    <property type="project" value="UniProtKB-EC"/>
</dbReference>
<comment type="caution">
    <text evidence="1">The sequence shown here is derived from an EMBL/GenBank/DDBJ whole genome shotgun (WGS) entry which is preliminary data.</text>
</comment>
<name>A0A1V3XJU0_MYCKA</name>
<dbReference type="Proteomes" id="UP000189229">
    <property type="component" value="Unassembled WGS sequence"/>
</dbReference>
<sequence length="56" mass="5767">MTVGPTGRACALSNNMALPIAAQEHYVLAAGVAGDRDERGWETDLLAGLGFTGYGT</sequence>
<accession>A0A1V3XJU0</accession>
<dbReference type="EMBL" id="MVBM01000002">
    <property type="protein sequence ID" value="OOK79368.1"/>
    <property type="molecule type" value="Genomic_DNA"/>
</dbReference>
<keyword evidence="1" id="KW-0378">Hydrolase</keyword>
<reference evidence="1 2" key="1">
    <citation type="submission" date="2017-02" db="EMBL/GenBank/DDBJ databases">
        <title>Complete genome sequences of Mycobacterium kansasii strains isolated from rhesus macaques.</title>
        <authorList>
            <person name="Panda A."/>
            <person name="Nagaraj S."/>
            <person name="Zhao X."/>
            <person name="Tettelin H."/>
            <person name="Detolla L.J."/>
        </authorList>
    </citation>
    <scope>NUCLEOTIDE SEQUENCE [LARGE SCALE GENOMIC DNA]</scope>
    <source>
        <strain evidence="1 2">11-3813</strain>
    </source>
</reference>